<feature type="domain" description="IspG C-terminal" evidence="10">
    <location>
        <begin position="277"/>
        <end position="362"/>
    </location>
</feature>
<comment type="caution">
    <text evidence="11">The sequence shown here is derived from an EMBL/GenBank/DDBJ whole genome shotgun (WGS) entry which is preliminary data.</text>
</comment>
<dbReference type="InterPro" id="IPR004588">
    <property type="entry name" value="IspG_bac-typ"/>
</dbReference>
<evidence type="ECO:0000256" key="8">
    <source>
        <dbReference type="SAM" id="MobiDB-lite"/>
    </source>
</evidence>
<evidence type="ECO:0000313" key="12">
    <source>
        <dbReference type="Proteomes" id="UP000621500"/>
    </source>
</evidence>
<dbReference type="HAMAP" id="MF_00159">
    <property type="entry name" value="IspG"/>
    <property type="match status" value="1"/>
</dbReference>
<evidence type="ECO:0000256" key="1">
    <source>
        <dbReference type="ARBA" id="ARBA00022485"/>
    </source>
</evidence>
<comment type="catalytic activity">
    <reaction evidence="7">
        <text>(2E)-4-hydroxy-3-methylbut-2-enyl diphosphate + oxidized [flavodoxin] + H2O + 2 H(+) = 2-C-methyl-D-erythritol 2,4-cyclic diphosphate + reduced [flavodoxin]</text>
        <dbReference type="Rhea" id="RHEA:43604"/>
        <dbReference type="Rhea" id="RHEA-COMP:10622"/>
        <dbReference type="Rhea" id="RHEA-COMP:10623"/>
        <dbReference type="ChEBI" id="CHEBI:15377"/>
        <dbReference type="ChEBI" id="CHEBI:15378"/>
        <dbReference type="ChEBI" id="CHEBI:57618"/>
        <dbReference type="ChEBI" id="CHEBI:58210"/>
        <dbReference type="ChEBI" id="CHEBI:58483"/>
        <dbReference type="ChEBI" id="CHEBI:128753"/>
        <dbReference type="EC" id="1.17.7.3"/>
    </reaction>
</comment>
<organism evidence="11 12">
    <name type="scientific">Plantactinospora mayteni</name>
    <dbReference type="NCBI Taxonomy" id="566021"/>
    <lineage>
        <taxon>Bacteria</taxon>
        <taxon>Bacillati</taxon>
        <taxon>Actinomycetota</taxon>
        <taxon>Actinomycetes</taxon>
        <taxon>Micromonosporales</taxon>
        <taxon>Micromonosporaceae</taxon>
        <taxon>Plantactinospora</taxon>
    </lineage>
</organism>
<dbReference type="PIRSF" id="PIRSF004640">
    <property type="entry name" value="IspG"/>
    <property type="match status" value="1"/>
</dbReference>
<evidence type="ECO:0000256" key="5">
    <source>
        <dbReference type="ARBA" id="ARBA00023014"/>
    </source>
</evidence>
<dbReference type="SUPFAM" id="SSF51717">
    <property type="entry name" value="Dihydropteroate synthetase-like"/>
    <property type="match status" value="1"/>
</dbReference>
<dbReference type="NCBIfam" id="TIGR00612">
    <property type="entry name" value="ispG_gcpE"/>
    <property type="match status" value="1"/>
</dbReference>
<dbReference type="EC" id="1.17.7.3" evidence="7"/>
<comment type="similarity">
    <text evidence="7">Belongs to the IspG family.</text>
</comment>
<dbReference type="InterPro" id="IPR045854">
    <property type="entry name" value="NO2/SO3_Rdtase_4Fe4S_sf"/>
</dbReference>
<evidence type="ECO:0000259" key="9">
    <source>
        <dbReference type="Pfam" id="PF04551"/>
    </source>
</evidence>
<keyword evidence="6 7" id="KW-0414">Isoprene biosynthesis</keyword>
<feature type="binding site" evidence="7">
    <location>
        <position position="281"/>
    </location>
    <ligand>
        <name>[4Fe-4S] cluster</name>
        <dbReference type="ChEBI" id="CHEBI:49883"/>
    </ligand>
</feature>
<dbReference type="InterPro" id="IPR058579">
    <property type="entry name" value="IspG_C"/>
</dbReference>
<keyword evidence="12" id="KW-1185">Reference proteome</keyword>
<evidence type="ECO:0000256" key="4">
    <source>
        <dbReference type="ARBA" id="ARBA00023004"/>
    </source>
</evidence>
<reference evidence="11 12" key="1">
    <citation type="submission" date="2021-01" db="EMBL/GenBank/DDBJ databases">
        <title>Whole genome shotgun sequence of Plantactinospora mayteni NBRC 109088.</title>
        <authorList>
            <person name="Komaki H."/>
            <person name="Tamura T."/>
        </authorList>
    </citation>
    <scope>NUCLEOTIDE SEQUENCE [LARGE SCALE GENOMIC DNA]</scope>
    <source>
        <strain evidence="11 12">NBRC 109088</strain>
    </source>
</reference>
<comment type="cofactor">
    <cofactor evidence="7">
        <name>[4Fe-4S] cluster</name>
        <dbReference type="ChEBI" id="CHEBI:49883"/>
    </cofactor>
    <text evidence="7">Binds 1 [4Fe-4S] cluster.</text>
</comment>
<feature type="domain" description="IspG TIM-barrel" evidence="9">
    <location>
        <begin position="22"/>
        <end position="262"/>
    </location>
</feature>
<dbReference type="InterPro" id="IPR058578">
    <property type="entry name" value="IspG_TIM"/>
</dbReference>
<sequence>MTAVSLGMPAVPPPPLAPRRSSRQIKVGSVLVGGGAPVSVQSMTTTLTADVNSTLQQIAELTASGCQIVRVAVPSQDDVEALPAIAKKSQIPVIADIHFQPKYVFAAIDAGCAAVRVNPGNIRQFDDKVKEIAAAASAAGTPIRIGVNAGSLDKRLLAKYGKATAEALVESALWECSLFEEHGFRDIKISVKHNDPVVMIRAYRQLAEQCDYPLHLGVTEAGPAFQGTIKSSVAFGALLAEGIGDTIRVSLSAPPVEEIKVGNQILESLGLRERGLEIVSCPSCGRAQVDVYKLAEEVTAGLEGLPVPLRVAVMGCVVNGPGEAREADLGVASGNGKGQIFVKGQVIKTVPEGQIVETLIEEAVRLADEMGAELPEELRDLVVKPTVTVH</sequence>
<evidence type="ECO:0000256" key="6">
    <source>
        <dbReference type="ARBA" id="ARBA00023229"/>
    </source>
</evidence>
<keyword evidence="3 7" id="KW-0560">Oxidoreductase</keyword>
<dbReference type="RefSeq" id="WP_203858362.1">
    <property type="nucleotide sequence ID" value="NZ_BAAAZQ010000001.1"/>
</dbReference>
<keyword evidence="5 7" id="KW-0411">Iron-sulfur</keyword>
<keyword evidence="2 7" id="KW-0479">Metal-binding</keyword>
<evidence type="ECO:0000256" key="7">
    <source>
        <dbReference type="HAMAP-Rule" id="MF_00159"/>
    </source>
</evidence>
<evidence type="ECO:0000313" key="11">
    <source>
        <dbReference type="EMBL" id="GIG96834.1"/>
    </source>
</evidence>
<dbReference type="Gene3D" id="3.20.20.20">
    <property type="entry name" value="Dihydropteroate synthase-like"/>
    <property type="match status" value="1"/>
</dbReference>
<dbReference type="Gene3D" id="3.30.413.10">
    <property type="entry name" value="Sulfite Reductase Hemoprotein, domain 1"/>
    <property type="match status" value="1"/>
</dbReference>
<comment type="pathway">
    <text evidence="7">Isoprenoid biosynthesis; isopentenyl diphosphate biosynthesis via DXP pathway; isopentenyl diphosphate from 1-deoxy-D-xylulose 5-phosphate: step 5/6.</text>
</comment>
<dbReference type="EMBL" id="BONX01000023">
    <property type="protein sequence ID" value="GIG96834.1"/>
    <property type="molecule type" value="Genomic_DNA"/>
</dbReference>
<accession>A0ABQ4EQ96</accession>
<dbReference type="InterPro" id="IPR011005">
    <property type="entry name" value="Dihydropteroate_synth-like_sf"/>
</dbReference>
<proteinExistence type="inferred from homology"/>
<dbReference type="NCBIfam" id="NF001540">
    <property type="entry name" value="PRK00366.1"/>
    <property type="match status" value="1"/>
</dbReference>
<gene>
    <name evidence="11" type="primary">ispG1</name>
    <name evidence="7" type="synonym">ispG</name>
    <name evidence="11" type="ORF">Pma05_34070</name>
</gene>
<feature type="region of interest" description="Disordered" evidence="8">
    <location>
        <begin position="1"/>
        <end position="21"/>
    </location>
</feature>
<feature type="binding site" evidence="7">
    <location>
        <position position="284"/>
    </location>
    <ligand>
        <name>[4Fe-4S] cluster</name>
        <dbReference type="ChEBI" id="CHEBI:49883"/>
    </ligand>
</feature>
<dbReference type="Proteomes" id="UP000621500">
    <property type="component" value="Unassembled WGS sequence"/>
</dbReference>
<dbReference type="SUPFAM" id="SSF56014">
    <property type="entry name" value="Nitrite and sulphite reductase 4Fe-4S domain-like"/>
    <property type="match status" value="1"/>
</dbReference>
<protein>
    <recommendedName>
        <fullName evidence="7">4-hydroxy-3-methylbut-2-en-1-yl diphosphate synthase (flavodoxin)</fullName>
        <ecNumber evidence="7">1.17.7.3</ecNumber>
    </recommendedName>
    <alternativeName>
        <fullName evidence="7">1-hydroxy-2-methyl-2-(E)-butenyl 4-diphosphate synthase</fullName>
    </alternativeName>
</protein>
<feature type="binding site" evidence="7">
    <location>
        <position position="316"/>
    </location>
    <ligand>
        <name>[4Fe-4S] cluster</name>
        <dbReference type="ChEBI" id="CHEBI:49883"/>
    </ligand>
</feature>
<keyword evidence="4 7" id="KW-0408">Iron</keyword>
<dbReference type="Pfam" id="PF26540">
    <property type="entry name" value="GcpE_C"/>
    <property type="match status" value="1"/>
</dbReference>
<evidence type="ECO:0000256" key="3">
    <source>
        <dbReference type="ARBA" id="ARBA00023002"/>
    </source>
</evidence>
<dbReference type="PANTHER" id="PTHR30454:SF0">
    <property type="entry name" value="4-HYDROXY-3-METHYLBUT-2-EN-1-YL DIPHOSPHATE SYNTHASE (FERREDOXIN), CHLOROPLASTIC"/>
    <property type="match status" value="1"/>
</dbReference>
<dbReference type="InterPro" id="IPR016425">
    <property type="entry name" value="IspG_bac"/>
</dbReference>
<evidence type="ECO:0000259" key="10">
    <source>
        <dbReference type="Pfam" id="PF26540"/>
    </source>
</evidence>
<dbReference type="PANTHER" id="PTHR30454">
    <property type="entry name" value="4-HYDROXY-3-METHYLBUT-2-EN-1-YL DIPHOSPHATE SYNTHASE"/>
    <property type="match status" value="1"/>
</dbReference>
<keyword evidence="1 7" id="KW-0004">4Fe-4S</keyword>
<feature type="binding site" evidence="7">
    <location>
        <position position="323"/>
    </location>
    <ligand>
        <name>[4Fe-4S] cluster</name>
        <dbReference type="ChEBI" id="CHEBI:49883"/>
    </ligand>
</feature>
<comment type="function">
    <text evidence="7">Converts 2C-methyl-D-erythritol 2,4-cyclodiphosphate (ME-2,4cPP) into 1-hydroxy-2-methyl-2-(E)-butenyl 4-diphosphate.</text>
</comment>
<evidence type="ECO:0000256" key="2">
    <source>
        <dbReference type="ARBA" id="ARBA00022723"/>
    </source>
</evidence>
<dbReference type="Pfam" id="PF04551">
    <property type="entry name" value="GcpE"/>
    <property type="match status" value="1"/>
</dbReference>
<name>A0ABQ4EQ96_9ACTN</name>